<reference evidence="2 3" key="1">
    <citation type="submission" date="2020-07" db="EMBL/GenBank/DDBJ databases">
        <title>Definition of the novel symbiovar canariense within Mesorhizobium novociceri, a new species of genus Mesorhizobium nodulating Cicer canariense in the Caldera de Taburiente National Park (La Palma, Canary Islands).</title>
        <authorList>
            <person name="Leon-Barrios M."/>
            <person name="Perez-Yepez J."/>
            <person name="Flores-Felix J.D."/>
            <person name="Ramirez-Baena M.H."/>
            <person name="Pulido-Suarez L."/>
            <person name="Igual J.M."/>
            <person name="Velazquez E."/>
            <person name="Peix A."/>
        </authorList>
    </citation>
    <scope>NUCLEOTIDE SEQUENCE [LARGE SCALE GENOMIC DNA]</scope>
    <source>
        <strain evidence="2 3">CCANP35</strain>
    </source>
</reference>
<dbReference type="SUPFAM" id="SSF103025">
    <property type="entry name" value="Folate-binding domain"/>
    <property type="match status" value="1"/>
</dbReference>
<feature type="compositionally biased region" description="Low complexity" evidence="1">
    <location>
        <begin position="1"/>
        <end position="19"/>
    </location>
</feature>
<sequence length="197" mass="20193">MAKAAAAKAAAKTSASAASAERRPAQAGRSVSAKNVRVEVLPPAERMSLRAPEASVAALSKALGLTLPKSPKSSAVKAGRTALWLGPDEWFVIDEAGKDLLADCAKVSALHSAVGISHRNVAFTVAGPAAAAAINAGCPQDLSLEAFPVGAASRTILGKCEIVLLRTAADAFRVECWRSFSDYVFTFLSEAASDAAA</sequence>
<name>A0A838B4Q0_9HYPH</name>
<dbReference type="Proteomes" id="UP000558284">
    <property type="component" value="Unassembled WGS sequence"/>
</dbReference>
<dbReference type="Gene3D" id="3.30.70.1520">
    <property type="entry name" value="Heterotetrameric sarcosine oxidase"/>
    <property type="match status" value="1"/>
</dbReference>
<dbReference type="Gene3D" id="3.30.1360.120">
    <property type="entry name" value="Probable tRNA modification gtpase trme, domain 1"/>
    <property type="match status" value="1"/>
</dbReference>
<dbReference type="NCBIfam" id="TIGR01375">
    <property type="entry name" value="soxG"/>
    <property type="match status" value="1"/>
</dbReference>
<evidence type="ECO:0000313" key="3">
    <source>
        <dbReference type="Proteomes" id="UP000558284"/>
    </source>
</evidence>
<evidence type="ECO:0000313" key="2">
    <source>
        <dbReference type="EMBL" id="MBA1140734.1"/>
    </source>
</evidence>
<dbReference type="GO" id="GO:1901053">
    <property type="term" value="P:sarcosine catabolic process"/>
    <property type="evidence" value="ECO:0007669"/>
    <property type="project" value="InterPro"/>
</dbReference>
<dbReference type="Pfam" id="PF04268">
    <property type="entry name" value="SoxG"/>
    <property type="match status" value="1"/>
</dbReference>
<comment type="caution">
    <text evidence="2">The sequence shown here is derived from an EMBL/GenBank/DDBJ whole genome shotgun (WGS) entry which is preliminary data.</text>
</comment>
<dbReference type="EMBL" id="JACDTY010000004">
    <property type="protein sequence ID" value="MBA1140734.1"/>
    <property type="molecule type" value="Genomic_DNA"/>
</dbReference>
<accession>A0A838B4Q0</accession>
<feature type="region of interest" description="Disordered" evidence="1">
    <location>
        <begin position="1"/>
        <end position="33"/>
    </location>
</feature>
<evidence type="ECO:0000256" key="1">
    <source>
        <dbReference type="SAM" id="MobiDB-lite"/>
    </source>
</evidence>
<dbReference type="GO" id="GO:0008115">
    <property type="term" value="F:sarcosine oxidase activity"/>
    <property type="evidence" value="ECO:0007669"/>
    <property type="project" value="InterPro"/>
</dbReference>
<dbReference type="AlphaFoldDB" id="A0A838B4Q0"/>
<gene>
    <name evidence="2" type="ORF">H0241_10770</name>
</gene>
<dbReference type="InterPro" id="IPR027266">
    <property type="entry name" value="TrmE/GcvT-like"/>
</dbReference>
<keyword evidence="3" id="KW-1185">Reference proteome</keyword>
<dbReference type="RefSeq" id="WP_181057395.1">
    <property type="nucleotide sequence ID" value="NZ_JACDTY010000004.1"/>
</dbReference>
<proteinExistence type="predicted"/>
<dbReference type="InterPro" id="IPR007375">
    <property type="entry name" value="SoxG"/>
</dbReference>
<organism evidence="2 3">
    <name type="scientific">Mesorhizobium neociceri</name>
    <dbReference type="NCBI Taxonomy" id="1307853"/>
    <lineage>
        <taxon>Bacteria</taxon>
        <taxon>Pseudomonadati</taxon>
        <taxon>Pseudomonadota</taxon>
        <taxon>Alphaproteobacteria</taxon>
        <taxon>Hyphomicrobiales</taxon>
        <taxon>Phyllobacteriaceae</taxon>
        <taxon>Mesorhizobium</taxon>
    </lineage>
</organism>
<protein>
    <submittedName>
        <fullName evidence="2">Sarcosine oxidase subunit gamma</fullName>
    </submittedName>
</protein>
<dbReference type="InterPro" id="IPR006280">
    <property type="entry name" value="SoxG_het"/>
</dbReference>